<sequence precursor="true">MKSHLMCLALIAVAWGLAPVASVGALWAEPPVSKEPSASASDGSSSADTAAESDSILDRLYPNGMGWKRTPQPLSHWVTQLGSDRYAARKLARTKLLAAGADAVPLLMKHFAGSNLEARKSTIELLGMLVQLDTPWSESSAMGALSDLADNQHGIVAQLAVSTRRAAVDARSGAALKSLVLDGAVVGYRESAIGSRTKTRLVLQVGAPFHGGEEGLRWLAWVRGIEVLDVQDLNLNVAMMKHIVGMPDCQTLKLIDCEISDDAFKQLDFMRPMSSLDLRYKKLNEEQFALLGRLPLRESLVLMGTGGGDAERETLERALPGVKVAVRNGGFLGVSCSSSSLDACTVNEVVLDSGADLAGVQKYDVIVRINDQKISRFDDLLEEIGKHHVGDEVKIKLLRSGVPVNCTATLQKLKN</sequence>
<evidence type="ECO:0000259" key="3">
    <source>
        <dbReference type="SMART" id="SM00228"/>
    </source>
</evidence>
<feature type="chain" id="PRO_5022109749" evidence="2">
    <location>
        <begin position="29"/>
        <end position="415"/>
    </location>
</feature>
<organism evidence="4 5">
    <name type="scientific">Stieleria bergensis</name>
    <dbReference type="NCBI Taxonomy" id="2528025"/>
    <lineage>
        <taxon>Bacteria</taxon>
        <taxon>Pseudomonadati</taxon>
        <taxon>Planctomycetota</taxon>
        <taxon>Planctomycetia</taxon>
        <taxon>Pirellulales</taxon>
        <taxon>Pirellulaceae</taxon>
        <taxon>Stieleria</taxon>
    </lineage>
</organism>
<dbReference type="SUPFAM" id="SSF50156">
    <property type="entry name" value="PDZ domain-like"/>
    <property type="match status" value="1"/>
</dbReference>
<gene>
    <name evidence="4" type="ORF">SV7mr_13190</name>
</gene>
<dbReference type="Gene3D" id="2.30.42.10">
    <property type="match status" value="1"/>
</dbReference>
<dbReference type="AlphaFoldDB" id="A0A517SRR4"/>
<keyword evidence="4" id="KW-0378">Hydrolase</keyword>
<dbReference type="Pfam" id="PF13180">
    <property type="entry name" value="PDZ_2"/>
    <property type="match status" value="1"/>
</dbReference>
<feature type="region of interest" description="Disordered" evidence="1">
    <location>
        <begin position="31"/>
        <end position="52"/>
    </location>
</feature>
<evidence type="ECO:0000313" key="5">
    <source>
        <dbReference type="Proteomes" id="UP000315003"/>
    </source>
</evidence>
<dbReference type="GO" id="GO:0008233">
    <property type="term" value="F:peptidase activity"/>
    <property type="evidence" value="ECO:0007669"/>
    <property type="project" value="UniProtKB-KW"/>
</dbReference>
<feature type="compositionally biased region" description="Low complexity" evidence="1">
    <location>
        <begin position="37"/>
        <end position="52"/>
    </location>
</feature>
<dbReference type="InterPro" id="IPR032675">
    <property type="entry name" value="LRR_dom_sf"/>
</dbReference>
<evidence type="ECO:0000256" key="1">
    <source>
        <dbReference type="SAM" id="MobiDB-lite"/>
    </source>
</evidence>
<keyword evidence="5" id="KW-1185">Reference proteome</keyword>
<evidence type="ECO:0000256" key="2">
    <source>
        <dbReference type="SAM" id="SignalP"/>
    </source>
</evidence>
<keyword evidence="2" id="KW-0732">Signal</keyword>
<name>A0A517SRR4_9BACT</name>
<dbReference type="InterPro" id="IPR036034">
    <property type="entry name" value="PDZ_sf"/>
</dbReference>
<dbReference type="GO" id="GO:0006508">
    <property type="term" value="P:proteolysis"/>
    <property type="evidence" value="ECO:0007669"/>
    <property type="project" value="UniProtKB-KW"/>
</dbReference>
<dbReference type="Proteomes" id="UP000315003">
    <property type="component" value="Chromosome"/>
</dbReference>
<dbReference type="EMBL" id="CP036272">
    <property type="protein sequence ID" value="QDT58818.1"/>
    <property type="molecule type" value="Genomic_DNA"/>
</dbReference>
<dbReference type="SMART" id="SM00228">
    <property type="entry name" value="PDZ"/>
    <property type="match status" value="1"/>
</dbReference>
<accession>A0A517SRR4</accession>
<dbReference type="OrthoDB" id="251597at2"/>
<evidence type="ECO:0000313" key="4">
    <source>
        <dbReference type="EMBL" id="QDT58818.1"/>
    </source>
</evidence>
<dbReference type="SUPFAM" id="SSF52047">
    <property type="entry name" value="RNI-like"/>
    <property type="match status" value="1"/>
</dbReference>
<keyword evidence="4" id="KW-0645">Protease</keyword>
<feature type="domain" description="PDZ" evidence="3">
    <location>
        <begin position="330"/>
        <end position="401"/>
    </location>
</feature>
<reference evidence="4 5" key="1">
    <citation type="submission" date="2019-02" db="EMBL/GenBank/DDBJ databases">
        <title>Deep-cultivation of Planctomycetes and their phenomic and genomic characterization uncovers novel biology.</title>
        <authorList>
            <person name="Wiegand S."/>
            <person name="Jogler M."/>
            <person name="Boedeker C."/>
            <person name="Pinto D."/>
            <person name="Vollmers J."/>
            <person name="Rivas-Marin E."/>
            <person name="Kohn T."/>
            <person name="Peeters S.H."/>
            <person name="Heuer A."/>
            <person name="Rast P."/>
            <person name="Oberbeckmann S."/>
            <person name="Bunk B."/>
            <person name="Jeske O."/>
            <person name="Meyerdierks A."/>
            <person name="Storesund J.E."/>
            <person name="Kallscheuer N."/>
            <person name="Luecker S."/>
            <person name="Lage O.M."/>
            <person name="Pohl T."/>
            <person name="Merkel B.J."/>
            <person name="Hornburger P."/>
            <person name="Mueller R.-W."/>
            <person name="Bruemmer F."/>
            <person name="Labrenz M."/>
            <person name="Spormann A.M."/>
            <person name="Op den Camp H."/>
            <person name="Overmann J."/>
            <person name="Amann R."/>
            <person name="Jetten M.S.M."/>
            <person name="Mascher T."/>
            <person name="Medema M.H."/>
            <person name="Devos D.P."/>
            <person name="Kaster A.-K."/>
            <person name="Ovreas L."/>
            <person name="Rohde M."/>
            <person name="Galperin M.Y."/>
            <person name="Jogler C."/>
        </authorList>
    </citation>
    <scope>NUCLEOTIDE SEQUENCE [LARGE SCALE GENOMIC DNA]</scope>
    <source>
        <strain evidence="4 5">SV_7m_r</strain>
    </source>
</reference>
<proteinExistence type="predicted"/>
<feature type="signal peptide" evidence="2">
    <location>
        <begin position="1"/>
        <end position="28"/>
    </location>
</feature>
<protein>
    <submittedName>
        <fullName evidence="4">Serine endoprotease</fullName>
    </submittedName>
</protein>
<dbReference type="InterPro" id="IPR001478">
    <property type="entry name" value="PDZ"/>
</dbReference>
<dbReference type="Gene3D" id="3.80.10.10">
    <property type="entry name" value="Ribonuclease Inhibitor"/>
    <property type="match status" value="1"/>
</dbReference>